<protein>
    <submittedName>
        <fullName evidence="1">Uncharacterized protein</fullName>
    </submittedName>
</protein>
<comment type="caution">
    <text evidence="1">The sequence shown here is derived from an EMBL/GenBank/DDBJ whole genome shotgun (WGS) entry which is preliminary data.</text>
</comment>
<organism evidence="1 2">
    <name type="scientific">Protopolystoma xenopodis</name>
    <dbReference type="NCBI Taxonomy" id="117903"/>
    <lineage>
        <taxon>Eukaryota</taxon>
        <taxon>Metazoa</taxon>
        <taxon>Spiralia</taxon>
        <taxon>Lophotrochozoa</taxon>
        <taxon>Platyhelminthes</taxon>
        <taxon>Monogenea</taxon>
        <taxon>Polyopisthocotylea</taxon>
        <taxon>Polystomatidea</taxon>
        <taxon>Polystomatidae</taxon>
        <taxon>Protopolystoma</taxon>
    </lineage>
</organism>
<dbReference type="AlphaFoldDB" id="A0A3S5APB0"/>
<name>A0A3S5APB0_9PLAT</name>
<evidence type="ECO:0000313" key="1">
    <source>
        <dbReference type="EMBL" id="VEL28632.1"/>
    </source>
</evidence>
<evidence type="ECO:0000313" key="2">
    <source>
        <dbReference type="Proteomes" id="UP000784294"/>
    </source>
</evidence>
<keyword evidence="2" id="KW-1185">Reference proteome</keyword>
<gene>
    <name evidence="1" type="ORF">PXEA_LOCUS22072</name>
</gene>
<dbReference type="EMBL" id="CAAALY010096512">
    <property type="protein sequence ID" value="VEL28632.1"/>
    <property type="molecule type" value="Genomic_DNA"/>
</dbReference>
<sequence>MFCHSSLLISKGISTISVPAPANAAAEAVSRFASACAEKAVSSTALLQPIGGSSRPIHSLELVDQPLISSETAKPLSTTVTTSLPTNDLLLTTLDERAPGLIKSTEFAMNADGSSAASDFASLKPAASRFSIQQATLLSSSTAALLSSTSNIIYPTF</sequence>
<reference evidence="1" key="1">
    <citation type="submission" date="2018-11" db="EMBL/GenBank/DDBJ databases">
        <authorList>
            <consortium name="Pathogen Informatics"/>
        </authorList>
    </citation>
    <scope>NUCLEOTIDE SEQUENCE</scope>
</reference>
<proteinExistence type="predicted"/>
<dbReference type="Proteomes" id="UP000784294">
    <property type="component" value="Unassembled WGS sequence"/>
</dbReference>
<accession>A0A3S5APB0</accession>